<dbReference type="Pfam" id="PF19030">
    <property type="entry name" value="TSP1_ADAMTS"/>
    <property type="match status" value="1"/>
</dbReference>
<dbReference type="GO" id="GO:0005576">
    <property type="term" value="C:extracellular region"/>
    <property type="evidence" value="ECO:0007669"/>
    <property type="project" value="UniProtKB-SubCell"/>
</dbReference>
<accession>A0A498MB66</accession>
<dbReference type="STRING" id="84645.A0A498MB66"/>
<name>A0A498MB66_LABRO</name>
<reference evidence="6 7" key="1">
    <citation type="submission" date="2018-03" db="EMBL/GenBank/DDBJ databases">
        <title>Draft genome sequence of Rohu Carp (Labeo rohita).</title>
        <authorList>
            <person name="Das P."/>
            <person name="Kushwaha B."/>
            <person name="Joshi C.G."/>
            <person name="Kumar D."/>
            <person name="Nagpure N.S."/>
            <person name="Sahoo L."/>
            <person name="Das S.P."/>
            <person name="Bit A."/>
            <person name="Patnaik S."/>
            <person name="Meher P.K."/>
            <person name="Jayasankar P."/>
            <person name="Koringa P.G."/>
            <person name="Patel N.V."/>
            <person name="Hinsu A.T."/>
            <person name="Kumar R."/>
            <person name="Pandey M."/>
            <person name="Agarwal S."/>
            <person name="Srivastava S."/>
            <person name="Singh M."/>
            <person name="Iquebal M.A."/>
            <person name="Jaiswal S."/>
            <person name="Angadi U.B."/>
            <person name="Kumar N."/>
            <person name="Raza M."/>
            <person name="Shah T.M."/>
            <person name="Rai A."/>
            <person name="Jena J.K."/>
        </authorList>
    </citation>
    <scope>NUCLEOTIDE SEQUENCE [LARGE SCALE GENOMIC DNA]</scope>
    <source>
        <strain evidence="6">DASCIFA01</strain>
        <tissue evidence="6">Testis</tissue>
    </source>
</reference>
<keyword evidence="3" id="KW-0732">Signal</keyword>
<dbReference type="FunFam" id="2.20.100.10:FF:000009">
    <property type="entry name" value="ADAMTS-like protein 3 isoform A"/>
    <property type="match status" value="1"/>
</dbReference>
<evidence type="ECO:0000313" key="7">
    <source>
        <dbReference type="Proteomes" id="UP000290572"/>
    </source>
</evidence>
<keyword evidence="6" id="KW-0401">Integrin</keyword>
<dbReference type="GO" id="GO:0007229">
    <property type="term" value="P:integrin-mediated signaling pathway"/>
    <property type="evidence" value="ECO:0007669"/>
    <property type="project" value="UniProtKB-KW"/>
</dbReference>
<evidence type="ECO:0000256" key="4">
    <source>
        <dbReference type="ARBA" id="ARBA00022737"/>
    </source>
</evidence>
<evidence type="ECO:0000256" key="5">
    <source>
        <dbReference type="ARBA" id="ARBA00023157"/>
    </source>
</evidence>
<evidence type="ECO:0000313" key="6">
    <source>
        <dbReference type="EMBL" id="RXN14745.1"/>
    </source>
</evidence>
<keyword evidence="5" id="KW-1015">Disulfide bond</keyword>
<dbReference type="InterPro" id="IPR036383">
    <property type="entry name" value="TSP1_rpt_sf"/>
</dbReference>
<comment type="subcellular location">
    <subcellularLocation>
        <location evidence="1">Secreted</location>
    </subcellularLocation>
</comment>
<organism evidence="6 7">
    <name type="scientific">Labeo rohita</name>
    <name type="common">Indian major carp</name>
    <name type="synonym">Cyprinus rohita</name>
    <dbReference type="NCBI Taxonomy" id="84645"/>
    <lineage>
        <taxon>Eukaryota</taxon>
        <taxon>Metazoa</taxon>
        <taxon>Chordata</taxon>
        <taxon>Craniata</taxon>
        <taxon>Vertebrata</taxon>
        <taxon>Euteleostomi</taxon>
        <taxon>Actinopterygii</taxon>
        <taxon>Neopterygii</taxon>
        <taxon>Teleostei</taxon>
        <taxon>Ostariophysi</taxon>
        <taxon>Cypriniformes</taxon>
        <taxon>Cyprinidae</taxon>
        <taxon>Labeoninae</taxon>
        <taxon>Labeonini</taxon>
        <taxon>Labeo</taxon>
    </lineage>
</organism>
<comment type="caution">
    <text evidence="6">The sequence shown here is derived from an EMBL/GenBank/DDBJ whole genome shotgun (WGS) entry which is preliminary data.</text>
</comment>
<keyword evidence="2" id="KW-0964">Secreted</keyword>
<dbReference type="InterPro" id="IPR000884">
    <property type="entry name" value="TSP1_rpt"/>
</dbReference>
<gene>
    <name evidence="6" type="ORF">ROHU_028555</name>
</gene>
<dbReference type="AlphaFoldDB" id="A0A498MB66"/>
<dbReference type="SUPFAM" id="SSF82895">
    <property type="entry name" value="TSP-1 type 1 repeat"/>
    <property type="match status" value="1"/>
</dbReference>
<proteinExistence type="predicted"/>
<dbReference type="Gene3D" id="2.20.100.10">
    <property type="entry name" value="Thrombospondin type-1 (TSP1) repeat"/>
    <property type="match status" value="1"/>
</dbReference>
<dbReference type="EMBL" id="QBIY01012881">
    <property type="protein sequence ID" value="RXN14745.1"/>
    <property type="molecule type" value="Genomic_DNA"/>
</dbReference>
<keyword evidence="7" id="KW-1185">Reference proteome</keyword>
<dbReference type="Proteomes" id="UP000290572">
    <property type="component" value="Unassembled WGS sequence"/>
</dbReference>
<evidence type="ECO:0000256" key="3">
    <source>
        <dbReference type="ARBA" id="ARBA00022729"/>
    </source>
</evidence>
<keyword evidence="4" id="KW-0677">Repeat</keyword>
<evidence type="ECO:0000256" key="2">
    <source>
        <dbReference type="ARBA" id="ARBA00022525"/>
    </source>
</evidence>
<protein>
    <submittedName>
        <fullName evidence="6">A disintegrin and metallo ase with thrombospondin motifs 16</fullName>
    </submittedName>
</protein>
<dbReference type="PROSITE" id="PS50092">
    <property type="entry name" value="TSP1"/>
    <property type="match status" value="1"/>
</dbReference>
<sequence>MKRAVACVSSDPGAYSRVLPDASCAALPKPSSQDTCMIKRCHKQRKAQWFVSTWQPCSVACGKGLQLRVVKCAEKDVAGKYRELSAKKCQHVPKPSMELQQTCVLSDCPVASPPSRPDCVRCRVEEAFRCAPCSVSFVDVPPPAASRR</sequence>
<evidence type="ECO:0000256" key="1">
    <source>
        <dbReference type="ARBA" id="ARBA00004613"/>
    </source>
</evidence>